<dbReference type="HOGENOM" id="CLU_413387_0_0_1"/>
<dbReference type="GeneID" id="19334463"/>
<organism evidence="3 4">
    <name type="scientific">Pseudocercospora fijiensis (strain CIRAD86)</name>
    <name type="common">Black leaf streak disease fungus</name>
    <name type="synonym">Mycosphaerella fijiensis</name>
    <dbReference type="NCBI Taxonomy" id="383855"/>
    <lineage>
        <taxon>Eukaryota</taxon>
        <taxon>Fungi</taxon>
        <taxon>Dikarya</taxon>
        <taxon>Ascomycota</taxon>
        <taxon>Pezizomycotina</taxon>
        <taxon>Dothideomycetes</taxon>
        <taxon>Dothideomycetidae</taxon>
        <taxon>Mycosphaerellales</taxon>
        <taxon>Mycosphaerellaceae</taxon>
        <taxon>Pseudocercospora</taxon>
    </lineage>
</organism>
<evidence type="ECO:0000313" key="4">
    <source>
        <dbReference type="Proteomes" id="UP000016932"/>
    </source>
</evidence>
<evidence type="ECO:0000256" key="1">
    <source>
        <dbReference type="SAM" id="MobiDB-lite"/>
    </source>
</evidence>
<dbReference type="KEGG" id="pfj:MYCFIDRAFT_180644"/>
<gene>
    <name evidence="3" type="ORF">MYCFIDRAFT_180644</name>
</gene>
<keyword evidence="4" id="KW-1185">Reference proteome</keyword>
<dbReference type="AlphaFoldDB" id="M3AHZ7"/>
<name>M3AHZ7_PSEFD</name>
<protein>
    <submittedName>
        <fullName evidence="3">Uncharacterized protein</fullName>
    </submittedName>
</protein>
<feature type="transmembrane region" description="Helical" evidence="2">
    <location>
        <begin position="125"/>
        <end position="143"/>
    </location>
</feature>
<dbReference type="RefSeq" id="XP_007932601.1">
    <property type="nucleotide sequence ID" value="XM_007934410.1"/>
</dbReference>
<dbReference type="EMBL" id="KB446574">
    <property type="protein sequence ID" value="EME76823.1"/>
    <property type="molecule type" value="Genomic_DNA"/>
</dbReference>
<keyword evidence="2" id="KW-0812">Transmembrane</keyword>
<evidence type="ECO:0000256" key="2">
    <source>
        <dbReference type="SAM" id="Phobius"/>
    </source>
</evidence>
<reference evidence="3 4" key="1">
    <citation type="journal article" date="2012" name="PLoS Pathog.">
        <title>Diverse lifestyles and strategies of plant pathogenesis encoded in the genomes of eighteen Dothideomycetes fungi.</title>
        <authorList>
            <person name="Ohm R.A."/>
            <person name="Feau N."/>
            <person name="Henrissat B."/>
            <person name="Schoch C.L."/>
            <person name="Horwitz B.A."/>
            <person name="Barry K.W."/>
            <person name="Condon B.J."/>
            <person name="Copeland A.C."/>
            <person name="Dhillon B."/>
            <person name="Glaser F."/>
            <person name="Hesse C.N."/>
            <person name="Kosti I."/>
            <person name="LaButti K."/>
            <person name="Lindquist E.A."/>
            <person name="Lucas S."/>
            <person name="Salamov A.A."/>
            <person name="Bradshaw R.E."/>
            <person name="Ciuffetti L."/>
            <person name="Hamelin R.C."/>
            <person name="Kema G.H.J."/>
            <person name="Lawrence C."/>
            <person name="Scott J.A."/>
            <person name="Spatafora J.W."/>
            <person name="Turgeon B.G."/>
            <person name="de Wit P.J.G.M."/>
            <person name="Zhong S."/>
            <person name="Goodwin S.B."/>
            <person name="Grigoriev I.V."/>
        </authorList>
    </citation>
    <scope>NUCLEOTIDE SEQUENCE [LARGE SCALE GENOMIC DNA]</scope>
    <source>
        <strain evidence="3 4">CIRAD86</strain>
    </source>
</reference>
<keyword evidence="2" id="KW-1133">Transmembrane helix</keyword>
<feature type="region of interest" description="Disordered" evidence="1">
    <location>
        <begin position="502"/>
        <end position="535"/>
    </location>
</feature>
<dbReference type="VEuPathDB" id="FungiDB:MYCFIDRAFT_180644"/>
<dbReference type="Proteomes" id="UP000016932">
    <property type="component" value="Unassembled WGS sequence"/>
</dbReference>
<keyword evidence="2" id="KW-0472">Membrane</keyword>
<evidence type="ECO:0000313" key="3">
    <source>
        <dbReference type="EMBL" id="EME76823.1"/>
    </source>
</evidence>
<proteinExistence type="predicted"/>
<accession>M3AHZ7</accession>
<dbReference type="OrthoDB" id="10405554at2759"/>
<sequence length="664" mass="73560">MNGRAACRPPTRAVPDRNPYLLAFLQQYAELEAWEARLVREYTNANAVLEHPTLHPPLGNTHVSMSLRLRLRLRLHSSVCAVRADTLPDRLAAADAEGADSDADAADAAASYSTQRIPGFRTPRVSVWLLLLGLFSSPLVLLYRRPLPVPPGFWEQSAGNLSSLLNAEPARVNTTLQTRALALCAIDHARCLLSPSLVDVAKVRVHQRPLGSSLGYCIPFQCSATTGLLDGARVGKNAFIEDLHIKFSTLESTFADMVEFDSILAANQSILLDTLLQASLNPPPPPRCTSSLPTRAKCLFANWIRANCGRCLLHDWFRLAFAVLLPPLHFERSIQQAATVHRRTSQLLQHLAADMTTQQTMRKDCIAKANDVQTTILWPITALSTEDSLQQVDVVQYYFRYIIPNACLGRDSPWKLQEWLDRLNFQQLEQPQGPDIAAQLTDSSSAYEARATNIQRLGYWTEETRLMGITRMTREFLDGLRQRFTSVDAMLSTWRTVLLDGRQEEEEKEEAPTGAFCRTASPQAPADVKDDDSDNPVIEETDIVVDAAHWGIIAGERFTGDHILCALHQPTSTFKMDGTEIANLPSSYQSTGYASASMMCTPSVGLCIASATSRPGDETLAARFLRQTETYEDDHSAAATTLTTEHSTLSLSKKSFFLPHLALR</sequence>